<keyword evidence="3" id="KW-1185">Reference proteome</keyword>
<dbReference type="InterPro" id="IPR006175">
    <property type="entry name" value="YjgF/YER057c/UK114"/>
</dbReference>
<sequence>MIHEENTMTAPHLSPAVALGGSLFLSGQIAFDDRGAVTGDVAQQTRRCLDGLEAVLHQHGLDRNAIAKTTVWLTDATSFAAFNDAYTSFFGDHKPARSTVVAALAITGALVEIEAVARLDG</sequence>
<protein>
    <submittedName>
        <fullName evidence="2">Enamine deaminase RidA</fullName>
    </submittedName>
</protein>
<accession>A0A248K0Z6</accession>
<reference evidence="2 3" key="1">
    <citation type="submission" date="2017-06" db="EMBL/GenBank/DDBJ databases">
        <title>Complete genome sequence of Nitrospirillum amazonense strain CBAmC, an endophytic nitrogen-fixing and plant growth-promoting bacterium, isolated from sugarcane.</title>
        <authorList>
            <person name="Schwab S."/>
            <person name="dos Santos Teixeira K.R."/>
            <person name="Simoes Araujo J.L."/>
            <person name="Soares Vidal M."/>
            <person name="Borges de Freitas H.R."/>
            <person name="Rivello Crivelaro A.L."/>
            <person name="Bueno de Camargo Nunes A."/>
            <person name="dos Santos C.M."/>
            <person name="Palmeira da Silva Rosa D."/>
            <person name="da Silva Padilha D."/>
            <person name="da Silva E."/>
            <person name="Araujo Terra L."/>
            <person name="Soares Mendes V."/>
            <person name="Farinelli L."/>
            <person name="Magalhaes Cruz L."/>
            <person name="Baldani J.I."/>
        </authorList>
    </citation>
    <scope>NUCLEOTIDE SEQUENCE [LARGE SCALE GENOMIC DNA]</scope>
    <source>
        <strain evidence="2 3">CBAmC</strain>
    </source>
</reference>
<dbReference type="SUPFAM" id="SSF55298">
    <property type="entry name" value="YjgF-like"/>
    <property type="match status" value="1"/>
</dbReference>
<dbReference type="InterPro" id="IPR019897">
    <property type="entry name" value="RidA_CS"/>
</dbReference>
<dbReference type="CDD" id="cd00448">
    <property type="entry name" value="YjgF_YER057c_UK114_family"/>
    <property type="match status" value="1"/>
</dbReference>
<gene>
    <name evidence="2" type="ORF">Y958_26380</name>
</gene>
<evidence type="ECO:0000313" key="3">
    <source>
        <dbReference type="Proteomes" id="UP000197153"/>
    </source>
</evidence>
<organism evidence="2 3">
    <name type="scientific">Nitrospirillum viridazoti CBAmc</name>
    <dbReference type="NCBI Taxonomy" id="1441467"/>
    <lineage>
        <taxon>Bacteria</taxon>
        <taxon>Pseudomonadati</taxon>
        <taxon>Pseudomonadota</taxon>
        <taxon>Alphaproteobacteria</taxon>
        <taxon>Rhodospirillales</taxon>
        <taxon>Azospirillaceae</taxon>
        <taxon>Nitrospirillum</taxon>
        <taxon>Nitrospirillum viridazoti</taxon>
    </lineage>
</organism>
<name>A0A248K0Z6_9PROT</name>
<evidence type="ECO:0000256" key="1">
    <source>
        <dbReference type="ARBA" id="ARBA00010552"/>
    </source>
</evidence>
<dbReference type="InterPro" id="IPR035959">
    <property type="entry name" value="RutC-like_sf"/>
</dbReference>
<dbReference type="Proteomes" id="UP000197153">
    <property type="component" value="Chromosome 3"/>
</dbReference>
<dbReference type="KEGG" id="nao:Y958_26380"/>
<dbReference type="Gene3D" id="3.30.1330.40">
    <property type="entry name" value="RutC-like"/>
    <property type="match status" value="1"/>
</dbReference>
<dbReference type="Pfam" id="PF01042">
    <property type="entry name" value="Ribonuc_L-PSP"/>
    <property type="match status" value="1"/>
</dbReference>
<dbReference type="PROSITE" id="PS01094">
    <property type="entry name" value="UPF0076"/>
    <property type="match status" value="1"/>
</dbReference>
<dbReference type="PANTHER" id="PTHR11803">
    <property type="entry name" value="2-IMINOBUTANOATE/2-IMINOPROPANOATE DEAMINASE RIDA"/>
    <property type="match status" value="1"/>
</dbReference>
<proteinExistence type="inferred from homology"/>
<dbReference type="EMBL" id="CP022112">
    <property type="protein sequence ID" value="ASG24411.1"/>
    <property type="molecule type" value="Genomic_DNA"/>
</dbReference>
<dbReference type="AlphaFoldDB" id="A0A248K0Z6"/>
<dbReference type="PANTHER" id="PTHR11803:SF58">
    <property type="entry name" value="PROTEIN HMF1-RELATED"/>
    <property type="match status" value="1"/>
</dbReference>
<comment type="similarity">
    <text evidence="1">Belongs to the RutC family.</text>
</comment>
<dbReference type="GO" id="GO:0005829">
    <property type="term" value="C:cytosol"/>
    <property type="evidence" value="ECO:0007669"/>
    <property type="project" value="TreeGrafter"/>
</dbReference>
<evidence type="ECO:0000313" key="2">
    <source>
        <dbReference type="EMBL" id="ASG24411.1"/>
    </source>
</evidence>
<dbReference type="GO" id="GO:0019239">
    <property type="term" value="F:deaminase activity"/>
    <property type="evidence" value="ECO:0007669"/>
    <property type="project" value="TreeGrafter"/>
</dbReference>